<dbReference type="SMART" id="SM00636">
    <property type="entry name" value="Glyco_18"/>
    <property type="match status" value="1"/>
</dbReference>
<gene>
    <name evidence="10" type="ORF">CUNI_LOCUS18497</name>
</gene>
<dbReference type="PROSITE" id="PS51910">
    <property type="entry name" value="GH18_2"/>
    <property type="match status" value="1"/>
</dbReference>
<dbReference type="EMBL" id="CAJHNH020005779">
    <property type="protein sequence ID" value="CAG5132939.1"/>
    <property type="molecule type" value="Genomic_DNA"/>
</dbReference>
<name>A0A8S3ZTU3_9EUPU</name>
<dbReference type="GO" id="GO:0008061">
    <property type="term" value="F:chitin binding"/>
    <property type="evidence" value="ECO:0007669"/>
    <property type="project" value="InterPro"/>
</dbReference>
<evidence type="ECO:0000256" key="5">
    <source>
        <dbReference type="ARBA" id="ARBA00022729"/>
    </source>
</evidence>
<organism evidence="10 11">
    <name type="scientific">Candidula unifasciata</name>
    <dbReference type="NCBI Taxonomy" id="100452"/>
    <lineage>
        <taxon>Eukaryota</taxon>
        <taxon>Metazoa</taxon>
        <taxon>Spiralia</taxon>
        <taxon>Lophotrochozoa</taxon>
        <taxon>Mollusca</taxon>
        <taxon>Gastropoda</taxon>
        <taxon>Heterobranchia</taxon>
        <taxon>Euthyneura</taxon>
        <taxon>Panpulmonata</taxon>
        <taxon>Eupulmonata</taxon>
        <taxon>Stylommatophora</taxon>
        <taxon>Helicina</taxon>
        <taxon>Helicoidea</taxon>
        <taxon>Geomitridae</taxon>
        <taxon>Candidula</taxon>
    </lineage>
</organism>
<evidence type="ECO:0000256" key="6">
    <source>
        <dbReference type="ARBA" id="ARBA00023228"/>
    </source>
</evidence>
<evidence type="ECO:0000256" key="7">
    <source>
        <dbReference type="ARBA" id="ARBA00040976"/>
    </source>
</evidence>
<dbReference type="FunFam" id="3.20.20.80:FF:000028">
    <property type="entry name" value="Chitinase domain-containing protein 1"/>
    <property type="match status" value="1"/>
</dbReference>
<dbReference type="PANTHER" id="PTHR46066">
    <property type="entry name" value="CHITINASE DOMAIN-CONTAINING PROTEIN 1 FAMILY MEMBER"/>
    <property type="match status" value="1"/>
</dbReference>
<dbReference type="GO" id="GO:0005764">
    <property type="term" value="C:lysosome"/>
    <property type="evidence" value="ECO:0007669"/>
    <property type="project" value="UniProtKB-SubCell"/>
</dbReference>
<dbReference type="Proteomes" id="UP000678393">
    <property type="component" value="Unassembled WGS sequence"/>
</dbReference>
<sequence>MQVTSSKTMMIALLLFCLMVVTEETISKSDRGKKKKEVKIEVTDRNVVDRGLVTTSPKVKDIIKEHLLHFDRDREVKNFEGETLAYVTPWNNHGYDVAKLFGSKFNYVSPVWLQIKRQAGGTYVMQGTHDIDKDWISAVIQGRKTQMVPRVLFDGWSAEDFSAMFEDEDSIEDCIDTILSTVKSYKWSGAVVEVWPQLGGKRRKDLIHFVNHMGEMFHEAKKELILVIPPPLYARSFDGLISKEDVDAMAANVDRFSLMTYDFSNPSRPGPNSPLMWIRDCVLALAPEQGSPLRKKLLVGLNFYGLHYLVGGGGEHLIGSQYIDILKKSKPFIRWDENVAEHVIDYKNSVGQHQIYYPTLKSIQARLNLAKELGTGVSIWEIGQGLDYFYDLL</sequence>
<dbReference type="Pfam" id="PF00704">
    <property type="entry name" value="Glyco_hydro_18"/>
    <property type="match status" value="1"/>
</dbReference>
<dbReference type="AlphaFoldDB" id="A0A8S3ZTU3"/>
<dbReference type="GO" id="GO:0012505">
    <property type="term" value="C:endomembrane system"/>
    <property type="evidence" value="ECO:0007669"/>
    <property type="project" value="TreeGrafter"/>
</dbReference>
<feature type="chain" id="PRO_5035766944" description="Chitinase domain-containing protein 1" evidence="8">
    <location>
        <begin position="24"/>
        <end position="393"/>
    </location>
</feature>
<accession>A0A8S3ZTU3</accession>
<dbReference type="GO" id="GO:0070492">
    <property type="term" value="F:oligosaccharide binding"/>
    <property type="evidence" value="ECO:0007669"/>
    <property type="project" value="TreeGrafter"/>
</dbReference>
<dbReference type="CDD" id="cd02876">
    <property type="entry name" value="GH18_SI-CLP"/>
    <property type="match status" value="1"/>
</dbReference>
<comment type="subcellular location">
    <subcellularLocation>
        <location evidence="1">Lysosome</location>
    </subcellularLocation>
    <subcellularLocation>
        <location evidence="2">Secreted</location>
    </subcellularLocation>
</comment>
<keyword evidence="6" id="KW-0458">Lysosome</keyword>
<keyword evidence="11" id="KW-1185">Reference proteome</keyword>
<dbReference type="Gene3D" id="1.10.8.360">
    <property type="entry name" value="3,6-anhydro-alpha-l-galactosidase"/>
    <property type="match status" value="1"/>
</dbReference>
<dbReference type="PANTHER" id="PTHR46066:SF2">
    <property type="entry name" value="CHITINASE DOMAIN-CONTAINING PROTEIN 1"/>
    <property type="match status" value="1"/>
</dbReference>
<evidence type="ECO:0000259" key="9">
    <source>
        <dbReference type="PROSITE" id="PS51910"/>
    </source>
</evidence>
<evidence type="ECO:0000256" key="3">
    <source>
        <dbReference type="ARBA" id="ARBA00009336"/>
    </source>
</evidence>
<evidence type="ECO:0000256" key="2">
    <source>
        <dbReference type="ARBA" id="ARBA00004613"/>
    </source>
</evidence>
<dbReference type="OrthoDB" id="10254444at2759"/>
<evidence type="ECO:0000256" key="1">
    <source>
        <dbReference type="ARBA" id="ARBA00004371"/>
    </source>
</evidence>
<dbReference type="GO" id="GO:0005975">
    <property type="term" value="P:carbohydrate metabolic process"/>
    <property type="evidence" value="ECO:0007669"/>
    <property type="project" value="InterPro"/>
</dbReference>
<evidence type="ECO:0000256" key="4">
    <source>
        <dbReference type="ARBA" id="ARBA00022525"/>
    </source>
</evidence>
<proteinExistence type="inferred from homology"/>
<dbReference type="SUPFAM" id="SSF51445">
    <property type="entry name" value="(Trans)glycosidases"/>
    <property type="match status" value="1"/>
</dbReference>
<evidence type="ECO:0000313" key="11">
    <source>
        <dbReference type="Proteomes" id="UP000678393"/>
    </source>
</evidence>
<dbReference type="GO" id="GO:0005576">
    <property type="term" value="C:extracellular region"/>
    <property type="evidence" value="ECO:0007669"/>
    <property type="project" value="UniProtKB-SubCell"/>
</dbReference>
<dbReference type="FunFam" id="3.10.50.10:FF:000002">
    <property type="entry name" value="Chitinase domain-containing protein 1"/>
    <property type="match status" value="1"/>
</dbReference>
<dbReference type="Gene3D" id="3.20.20.80">
    <property type="entry name" value="Glycosidases"/>
    <property type="match status" value="1"/>
</dbReference>
<feature type="domain" description="GH18" evidence="9">
    <location>
        <begin position="81"/>
        <end position="393"/>
    </location>
</feature>
<evidence type="ECO:0000256" key="8">
    <source>
        <dbReference type="SAM" id="SignalP"/>
    </source>
</evidence>
<comment type="caution">
    <text evidence="10">The sequence shown here is derived from an EMBL/GenBank/DDBJ whole genome shotgun (WGS) entry which is preliminary data.</text>
</comment>
<dbReference type="Gene3D" id="3.10.50.10">
    <property type="match status" value="1"/>
</dbReference>
<dbReference type="InterPro" id="IPR017853">
    <property type="entry name" value="GH"/>
</dbReference>
<comment type="similarity">
    <text evidence="3">Belongs to the glycosyl hydrolase 18 family.</text>
</comment>
<dbReference type="InterPro" id="IPR029070">
    <property type="entry name" value="Chitinase_insertion_sf"/>
</dbReference>
<keyword evidence="4" id="KW-0964">Secreted</keyword>
<keyword evidence="5 8" id="KW-0732">Signal</keyword>
<protein>
    <recommendedName>
        <fullName evidence="7">Chitinase domain-containing protein 1</fullName>
    </recommendedName>
</protein>
<dbReference type="InterPro" id="IPR011583">
    <property type="entry name" value="Chitinase_II/V-like_cat"/>
</dbReference>
<feature type="signal peptide" evidence="8">
    <location>
        <begin position="1"/>
        <end position="23"/>
    </location>
</feature>
<dbReference type="InterPro" id="IPR001223">
    <property type="entry name" value="Glyco_hydro18_cat"/>
</dbReference>
<evidence type="ECO:0000313" key="10">
    <source>
        <dbReference type="EMBL" id="CAG5132939.1"/>
    </source>
</evidence>
<reference evidence="10" key="1">
    <citation type="submission" date="2021-04" db="EMBL/GenBank/DDBJ databases">
        <authorList>
            <consortium name="Molecular Ecology Group"/>
        </authorList>
    </citation>
    <scope>NUCLEOTIDE SEQUENCE</scope>
</reference>